<gene>
    <name evidence="2" type="ORF">GCM10009808_16810</name>
</gene>
<dbReference type="Pfam" id="PF09995">
    <property type="entry name" value="MPAB_Lcp_cat"/>
    <property type="match status" value="1"/>
</dbReference>
<evidence type="ECO:0000259" key="1">
    <source>
        <dbReference type="Pfam" id="PF09995"/>
    </source>
</evidence>
<feature type="domain" description="ER-bound oxygenase mpaB/mpaB'/Rubber oxygenase catalytic" evidence="1">
    <location>
        <begin position="39"/>
        <end position="224"/>
    </location>
</feature>
<organism evidence="2 3">
    <name type="scientific">Microbacterium sediminicola</name>
    <dbReference type="NCBI Taxonomy" id="415210"/>
    <lineage>
        <taxon>Bacteria</taxon>
        <taxon>Bacillati</taxon>
        <taxon>Actinomycetota</taxon>
        <taxon>Actinomycetes</taxon>
        <taxon>Micrococcales</taxon>
        <taxon>Microbacteriaceae</taxon>
        <taxon>Microbacterium</taxon>
    </lineage>
</organism>
<sequence length="302" mass="33695">MNTKLDPAVDFVEIYRNIVMHEFAWDMNQALSFALFRTYAVPGIGALLDRTGEFAKRTQKRYDDTALLLETPTRLGFEAPESRAAIRRVNQMHRSYDIPDHDFGYVLSTFVVVPKRWVDAYGKRPFTPGELEASVHYYRMLGRHMNIPDIPETYAGFEELMDSYEAEHFAFDPGGKRVADSTLALMVAFRPRVPKRVMEVFSRALMDDALLEALHYRKPSAAVVKTARAGVRLRGKLAGLLPASRKPTRVADLPWVRSYPYGYDVSQLGTFPGGGCPVPHGGAADKAEASADTFIGAGSDGR</sequence>
<comment type="caution">
    <text evidence="2">The sequence shown here is derived from an EMBL/GenBank/DDBJ whole genome shotgun (WGS) entry which is preliminary data.</text>
</comment>
<dbReference type="InterPro" id="IPR018713">
    <property type="entry name" value="MPAB/Lcp_cat_dom"/>
</dbReference>
<protein>
    <submittedName>
        <fullName evidence="2">Oxygenase MpaB family protein</fullName>
    </submittedName>
</protein>
<keyword evidence="3" id="KW-1185">Reference proteome</keyword>
<proteinExistence type="predicted"/>
<dbReference type="InterPro" id="IPR046366">
    <property type="entry name" value="MPAB"/>
</dbReference>
<reference evidence="2 3" key="1">
    <citation type="journal article" date="2019" name="Int. J. Syst. Evol. Microbiol.">
        <title>The Global Catalogue of Microorganisms (GCM) 10K type strain sequencing project: providing services to taxonomists for standard genome sequencing and annotation.</title>
        <authorList>
            <consortium name="The Broad Institute Genomics Platform"/>
            <consortium name="The Broad Institute Genome Sequencing Center for Infectious Disease"/>
            <person name="Wu L."/>
            <person name="Ma J."/>
        </authorList>
    </citation>
    <scope>NUCLEOTIDE SEQUENCE [LARGE SCALE GENOMIC DNA]</scope>
    <source>
        <strain evidence="2 3">JCM 15577</strain>
    </source>
</reference>
<evidence type="ECO:0000313" key="2">
    <source>
        <dbReference type="EMBL" id="GAA1699904.1"/>
    </source>
</evidence>
<dbReference type="EMBL" id="BAAAPL010000002">
    <property type="protein sequence ID" value="GAA1699904.1"/>
    <property type="molecule type" value="Genomic_DNA"/>
</dbReference>
<accession>A0ABN2I7B4</accession>
<dbReference type="Proteomes" id="UP001501690">
    <property type="component" value="Unassembled WGS sequence"/>
</dbReference>
<evidence type="ECO:0000313" key="3">
    <source>
        <dbReference type="Proteomes" id="UP001501690"/>
    </source>
</evidence>
<name>A0ABN2I7B4_9MICO</name>
<dbReference type="PANTHER" id="PTHR36124:SF1">
    <property type="entry name" value="ER-BOUND OXYGENASE MPAB_MPAB'_RUBBER OXYGENASE CATALYTIC DOMAIN-CONTAINING PROTEIN"/>
    <property type="match status" value="1"/>
</dbReference>
<dbReference type="PANTHER" id="PTHR36124">
    <property type="match status" value="1"/>
</dbReference>